<name>A0AA50IEG7_9CAUD</name>
<dbReference type="EMBL" id="OR067835">
    <property type="protein sequence ID" value="WLW41003.1"/>
    <property type="molecule type" value="Genomic_DNA"/>
</dbReference>
<evidence type="ECO:0000313" key="2">
    <source>
        <dbReference type="Proteomes" id="UP001234853"/>
    </source>
</evidence>
<protein>
    <submittedName>
        <fullName evidence="1">Uncharacterized protein</fullName>
    </submittedName>
</protein>
<accession>A0AA50IEG7</accession>
<sequence>MLDEDDLLAIIAAAKSSMEQYLALELLHYVRSSKTLDAELDTVTCSCGRCYDCVPRNGRF</sequence>
<reference evidence="1" key="1">
    <citation type="submission" date="2023-05" db="EMBL/GenBank/DDBJ databases">
        <title>Genome analysis of newly isolated bacteriophages.</title>
        <authorList>
            <person name="Wojcicki M."/>
            <person name="Swider O."/>
            <person name="Srednicka P."/>
            <person name="Shymialevich D."/>
        </authorList>
    </citation>
    <scope>NUCLEOTIDE SEQUENCE</scope>
</reference>
<dbReference type="Proteomes" id="UP001234853">
    <property type="component" value="Segment"/>
</dbReference>
<proteinExistence type="predicted"/>
<gene>
    <name evidence="1" type="ORF">IBHPHPPA_00003</name>
</gene>
<organism evidence="1 2">
    <name type="scientific">Salmonella phage KKP 3828</name>
    <dbReference type="NCBI Taxonomy" id="3041358"/>
    <lineage>
        <taxon>Viruses</taxon>
        <taxon>Duplodnaviria</taxon>
        <taxon>Heunggongvirae</taxon>
        <taxon>Uroviricota</taxon>
        <taxon>Caudoviricetes</taxon>
        <taxon>Autographivirales</taxon>
        <taxon>Autoscriptoviridae</taxon>
        <taxon>Slopekvirinae</taxon>
        <taxon>Koutsourovirus</taxon>
        <taxon>Koutsourovirus KKP3828</taxon>
    </lineage>
</organism>
<evidence type="ECO:0000313" key="1">
    <source>
        <dbReference type="EMBL" id="WLW41003.1"/>
    </source>
</evidence>
<keyword evidence="2" id="KW-1185">Reference proteome</keyword>